<evidence type="ECO:0000256" key="4">
    <source>
        <dbReference type="ARBA" id="ARBA00022723"/>
    </source>
</evidence>
<comment type="similarity">
    <text evidence="2 6">Belongs to the FPP/GGPP synthase family.</text>
</comment>
<evidence type="ECO:0000313" key="8">
    <source>
        <dbReference type="Proteomes" id="UP000275401"/>
    </source>
</evidence>
<gene>
    <name evidence="7" type="ORF">EEJ42_13380</name>
</gene>
<organism evidence="7 8">
    <name type="scientific">Streptomyces botrytidirepellens</name>
    <dbReference type="NCBI Taxonomy" id="2486417"/>
    <lineage>
        <taxon>Bacteria</taxon>
        <taxon>Bacillati</taxon>
        <taxon>Actinomycetota</taxon>
        <taxon>Actinomycetes</taxon>
        <taxon>Kitasatosporales</taxon>
        <taxon>Streptomycetaceae</taxon>
        <taxon>Streptomyces</taxon>
    </lineage>
</organism>
<dbReference type="Proteomes" id="UP000275401">
    <property type="component" value="Unassembled WGS sequence"/>
</dbReference>
<evidence type="ECO:0000256" key="6">
    <source>
        <dbReference type="RuleBase" id="RU004466"/>
    </source>
</evidence>
<keyword evidence="3 6" id="KW-0808">Transferase</keyword>
<proteinExistence type="inferred from homology"/>
<protein>
    <submittedName>
        <fullName evidence="7">Polyprenyl synthetase family protein</fullName>
    </submittedName>
</protein>
<comment type="cofactor">
    <cofactor evidence="1">
        <name>Mg(2+)</name>
        <dbReference type="ChEBI" id="CHEBI:18420"/>
    </cofactor>
</comment>
<dbReference type="EMBL" id="RIBZ01000174">
    <property type="protein sequence ID" value="RNG27404.1"/>
    <property type="molecule type" value="Genomic_DNA"/>
</dbReference>
<comment type="caution">
    <text evidence="7">The sequence shown here is derived from an EMBL/GenBank/DDBJ whole genome shotgun (WGS) entry which is preliminary data.</text>
</comment>
<dbReference type="GO" id="GO:0004659">
    <property type="term" value="F:prenyltransferase activity"/>
    <property type="evidence" value="ECO:0007669"/>
    <property type="project" value="InterPro"/>
</dbReference>
<dbReference type="SUPFAM" id="SSF48576">
    <property type="entry name" value="Terpenoid synthases"/>
    <property type="match status" value="1"/>
</dbReference>
<keyword evidence="5" id="KW-0460">Magnesium</keyword>
<dbReference type="InterPro" id="IPR000092">
    <property type="entry name" value="Polyprenyl_synt"/>
</dbReference>
<dbReference type="SFLD" id="SFLDG01017">
    <property type="entry name" value="Polyprenyl_Transferase_Like"/>
    <property type="match status" value="1"/>
</dbReference>
<accession>A0A3M8WC49</accession>
<keyword evidence="8" id="KW-1185">Reference proteome</keyword>
<dbReference type="AlphaFoldDB" id="A0A3M8WC49"/>
<evidence type="ECO:0000256" key="2">
    <source>
        <dbReference type="ARBA" id="ARBA00006706"/>
    </source>
</evidence>
<evidence type="ECO:0000256" key="3">
    <source>
        <dbReference type="ARBA" id="ARBA00022679"/>
    </source>
</evidence>
<dbReference type="PROSITE" id="PS00723">
    <property type="entry name" value="POLYPRENYL_SYNTHASE_1"/>
    <property type="match status" value="1"/>
</dbReference>
<evidence type="ECO:0000256" key="1">
    <source>
        <dbReference type="ARBA" id="ARBA00001946"/>
    </source>
</evidence>
<evidence type="ECO:0000313" key="7">
    <source>
        <dbReference type="EMBL" id="RNG27404.1"/>
    </source>
</evidence>
<dbReference type="GO" id="GO:0046872">
    <property type="term" value="F:metal ion binding"/>
    <property type="evidence" value="ECO:0007669"/>
    <property type="project" value="UniProtKB-KW"/>
</dbReference>
<dbReference type="SFLD" id="SFLDS00005">
    <property type="entry name" value="Isoprenoid_Synthase_Type_I"/>
    <property type="match status" value="1"/>
</dbReference>
<dbReference type="CDD" id="cd00685">
    <property type="entry name" value="Trans_IPPS_HT"/>
    <property type="match status" value="1"/>
</dbReference>
<name>A0A3M8WC49_9ACTN</name>
<evidence type="ECO:0000256" key="5">
    <source>
        <dbReference type="ARBA" id="ARBA00022842"/>
    </source>
</evidence>
<keyword evidence="4" id="KW-0479">Metal-binding</keyword>
<dbReference type="PANTHER" id="PTHR12001">
    <property type="entry name" value="GERANYLGERANYL PYROPHOSPHATE SYNTHASE"/>
    <property type="match status" value="1"/>
</dbReference>
<dbReference type="Pfam" id="PF00348">
    <property type="entry name" value="polyprenyl_synt"/>
    <property type="match status" value="1"/>
</dbReference>
<dbReference type="PANTHER" id="PTHR12001:SF85">
    <property type="entry name" value="SHORT CHAIN ISOPRENYL DIPHOSPHATE SYNTHASE"/>
    <property type="match status" value="1"/>
</dbReference>
<dbReference type="InterPro" id="IPR033749">
    <property type="entry name" value="Polyprenyl_synt_CS"/>
</dbReference>
<reference evidence="7 8" key="1">
    <citation type="submission" date="2018-11" db="EMBL/GenBank/DDBJ databases">
        <title>The Potential of Streptomyces as Biocontrol Agents against the Tomato grey mould, Botrytis cinerea (Gray mold) Frontiers in Microbiology.</title>
        <authorList>
            <person name="Li D."/>
        </authorList>
    </citation>
    <scope>NUCLEOTIDE SEQUENCE [LARGE SCALE GENOMIC DNA]</scope>
    <source>
        <strain evidence="7 8">NEAU-LD23</strain>
    </source>
</reference>
<dbReference type="InterPro" id="IPR008949">
    <property type="entry name" value="Isoprenoid_synthase_dom_sf"/>
</dbReference>
<sequence length="333" mass="35020">MTAPADPLSAAHPTLARLLRDLESRWPSDGERVHRISRYALLPAGKLLRPLLLVESARAVGGGYEESLPAALGVEYLHAGSLVHDDVIDGDALRRGRPTVVARYGVADAVVTGDALIMGMFAAVAECADQGLPADRLLDAVRVLARAGVDLCRGQAMEAELCGDAACGLDRYLTMISLKTGALFRGSCHAGALLGGGDATAQRALTGYAEHLGLAFQMHDDLLPYTSEAAATGKSALSDTANGRPTFPVLMAYERADAAERDALRTALRGTLPAPDAFDAVRRVLDSTGALRAARERTRAEVAHAKNCLAELPPTEGCAVLAAIADFSADRER</sequence>
<dbReference type="GO" id="GO:0008299">
    <property type="term" value="P:isoprenoid biosynthetic process"/>
    <property type="evidence" value="ECO:0007669"/>
    <property type="project" value="InterPro"/>
</dbReference>
<dbReference type="Gene3D" id="1.10.600.10">
    <property type="entry name" value="Farnesyl Diphosphate Synthase"/>
    <property type="match status" value="1"/>
</dbReference>